<dbReference type="OMA" id="IKLLCAY"/>
<dbReference type="eggNOG" id="ENOG502RXTD">
    <property type="taxonomic scope" value="Eukaryota"/>
</dbReference>
<dbReference type="KEGG" id="pcy:PCYB_061320"/>
<feature type="region of interest" description="Disordered" evidence="1">
    <location>
        <begin position="348"/>
        <end position="369"/>
    </location>
</feature>
<sequence length="541" mass="61602">MQEDAESRIVEKMKNMQGERVSHAIKKSVKNGFISKRMFNVYNDLVKKHCREFTFADVVLTLQAYALSKERNFEVYSILSCRALRLFRGEAEVESKKREDAGGRGGETYDASSFERGGETYDASSFERGGERYEASSFERGGERYGASSFERGGETCETNGGGGIPYDPERHKYIYRYIVASNQLNYSDYELMQLFVEEIKRHFHHYDMKRICMILHALSKLKISDVDLLDRACHHILKNFNQVRCNHINHLISAYSPKTSGGNHEVLLLRLVNYICANVKSMDSISVYNTLVQIGPILQRLSRSGDGSAREEVAVEGEMSNGMGEEVPRRGADDEQREYCHLVKSTHGEDPQAGANGGSNGRSNGGSSGRSNIVDRVVPLLFSRVNTCIAFLSLKQLVKLLCSYRELNYFNYTFVYKRLLLFLLSKLRTQHKALAGEYISILEYVTCLPYVDSNIEEIINIVTVNIPKVLPYNHEHLCRLLHCCKRLQICDDAILSRVDYLVIRNKRNFERVSTVEHASQVSKGICDYLYVNLANERKGI</sequence>
<keyword evidence="3" id="KW-1185">Reference proteome</keyword>
<evidence type="ECO:0000256" key="1">
    <source>
        <dbReference type="SAM" id="MobiDB-lite"/>
    </source>
</evidence>
<protein>
    <submittedName>
        <fullName evidence="2">Uncharacterized protein</fullName>
    </submittedName>
</protein>
<evidence type="ECO:0000313" key="2">
    <source>
        <dbReference type="EMBL" id="GAB65400.1"/>
    </source>
</evidence>
<dbReference type="PhylomeDB" id="K6UTH3"/>
<organism evidence="2 3">
    <name type="scientific">Plasmodium cynomolgi (strain B)</name>
    <dbReference type="NCBI Taxonomy" id="1120755"/>
    <lineage>
        <taxon>Eukaryota</taxon>
        <taxon>Sar</taxon>
        <taxon>Alveolata</taxon>
        <taxon>Apicomplexa</taxon>
        <taxon>Aconoidasida</taxon>
        <taxon>Haemosporida</taxon>
        <taxon>Plasmodiidae</taxon>
        <taxon>Plasmodium</taxon>
        <taxon>Plasmodium (Plasmodium)</taxon>
    </lineage>
</organism>
<dbReference type="OrthoDB" id="361063at2759"/>
<evidence type="ECO:0000313" key="3">
    <source>
        <dbReference type="Proteomes" id="UP000006319"/>
    </source>
</evidence>
<feature type="compositionally biased region" description="Gly residues" evidence="1">
    <location>
        <begin position="356"/>
        <end position="369"/>
    </location>
</feature>
<gene>
    <name evidence="2" type="ORF">PCYB_061320</name>
</gene>
<dbReference type="RefSeq" id="XP_004221347.1">
    <property type="nucleotide sequence ID" value="XM_004221299.1"/>
</dbReference>
<dbReference type="GeneID" id="14691871"/>
<dbReference type="EMBL" id="DF157098">
    <property type="protein sequence ID" value="GAB65400.1"/>
    <property type="molecule type" value="Genomic_DNA"/>
</dbReference>
<reference evidence="2 3" key="1">
    <citation type="journal article" date="2012" name="Nat. Genet.">
        <title>Plasmodium cynomolgi genome sequences provide insight into Plasmodium vivax and the monkey malaria clade.</title>
        <authorList>
            <person name="Tachibana S."/>
            <person name="Sullivan S.A."/>
            <person name="Kawai S."/>
            <person name="Nakamura S."/>
            <person name="Kim H.R."/>
            <person name="Goto N."/>
            <person name="Arisue N."/>
            <person name="Palacpac N.M.Q."/>
            <person name="Honma H."/>
            <person name="Yagi M."/>
            <person name="Tougan T."/>
            <person name="Katakai Y."/>
            <person name="Kaneko O."/>
            <person name="Mita T."/>
            <person name="Kita K."/>
            <person name="Yasutomi Y."/>
            <person name="Sutton P.L."/>
            <person name="Shakhbatyan R."/>
            <person name="Horii T."/>
            <person name="Yasunaga T."/>
            <person name="Barnwell J.W."/>
            <person name="Escalante A.A."/>
            <person name="Carlton J.M."/>
            <person name="Tanabe K."/>
        </authorList>
    </citation>
    <scope>NUCLEOTIDE SEQUENCE [LARGE SCALE GENOMIC DNA]</scope>
    <source>
        <strain evidence="2 3">B</strain>
    </source>
</reference>
<dbReference type="VEuPathDB" id="PlasmoDB:PCYB_061320"/>
<dbReference type="AlphaFoldDB" id="K6UTH3"/>
<feature type="region of interest" description="Disordered" evidence="1">
    <location>
        <begin position="134"/>
        <end position="164"/>
    </location>
</feature>
<accession>K6UTH3</accession>
<proteinExistence type="predicted"/>
<name>K6UTH3_PLACD</name>
<dbReference type="Proteomes" id="UP000006319">
    <property type="component" value="Chromosome 6"/>
</dbReference>